<proteinExistence type="predicted"/>
<dbReference type="OrthoDB" id="48306at2759"/>
<organism evidence="1 2">
    <name type="scientific">Coccomyxa subellipsoidea (strain C-169)</name>
    <name type="common">Green microalga</name>
    <dbReference type="NCBI Taxonomy" id="574566"/>
    <lineage>
        <taxon>Eukaryota</taxon>
        <taxon>Viridiplantae</taxon>
        <taxon>Chlorophyta</taxon>
        <taxon>core chlorophytes</taxon>
        <taxon>Trebouxiophyceae</taxon>
        <taxon>Trebouxiophyceae incertae sedis</taxon>
        <taxon>Coccomyxaceae</taxon>
        <taxon>Coccomyxa</taxon>
        <taxon>Coccomyxa subellipsoidea</taxon>
    </lineage>
</organism>
<dbReference type="RefSeq" id="XP_005648589.1">
    <property type="nucleotide sequence ID" value="XM_005648532.1"/>
</dbReference>
<dbReference type="CDD" id="cd14726">
    <property type="entry name" value="TraB_PrgY-like"/>
    <property type="match status" value="1"/>
</dbReference>
<gene>
    <name evidence="1" type="ORF">COCSUDRAFT_62569</name>
</gene>
<dbReference type="InterPro" id="IPR046345">
    <property type="entry name" value="TraB_PrgY-like"/>
</dbReference>
<comment type="caution">
    <text evidence="1">The sequence shown here is derived from an EMBL/GenBank/DDBJ whole genome shotgun (WGS) entry which is preliminary data.</text>
</comment>
<dbReference type="Proteomes" id="UP000007264">
    <property type="component" value="Unassembled WGS sequence"/>
</dbReference>
<reference evidence="1 2" key="1">
    <citation type="journal article" date="2012" name="Genome Biol.">
        <title>The genome of the polar eukaryotic microalga coccomyxa subellipsoidea reveals traits of cold adaptation.</title>
        <authorList>
            <person name="Blanc G."/>
            <person name="Agarkova I."/>
            <person name="Grimwood J."/>
            <person name="Kuo A."/>
            <person name="Brueggeman A."/>
            <person name="Dunigan D."/>
            <person name="Gurnon J."/>
            <person name="Ladunga I."/>
            <person name="Lindquist E."/>
            <person name="Lucas S."/>
            <person name="Pangilinan J."/>
            <person name="Proschold T."/>
            <person name="Salamov A."/>
            <person name="Schmutz J."/>
            <person name="Weeks D."/>
            <person name="Yamada T."/>
            <person name="Claverie J.M."/>
            <person name="Grigoriev I."/>
            <person name="Van Etten J."/>
            <person name="Lomsadze A."/>
            <person name="Borodovsky M."/>
        </authorList>
    </citation>
    <scope>NUCLEOTIDE SEQUENCE [LARGE SCALE GENOMIC DNA]</scope>
    <source>
        <strain evidence="1 2">C-169</strain>
    </source>
</reference>
<dbReference type="InterPro" id="IPR002816">
    <property type="entry name" value="TraB/PrgY/GumN_fam"/>
</dbReference>
<dbReference type="eggNOG" id="KOG2860">
    <property type="taxonomic scope" value="Eukaryota"/>
</dbReference>
<dbReference type="Pfam" id="PF01963">
    <property type="entry name" value="TraB_PrgY_gumN"/>
    <property type="match status" value="1"/>
</dbReference>
<evidence type="ECO:0000313" key="1">
    <source>
        <dbReference type="EMBL" id="EIE24045.1"/>
    </source>
</evidence>
<protein>
    <submittedName>
        <fullName evidence="1">Uncharacterized protein</fullName>
    </submittedName>
</protein>
<dbReference type="AlphaFoldDB" id="I0Z076"/>
<dbReference type="KEGG" id="csl:COCSUDRAFT_62569"/>
<dbReference type="PANTHER" id="PTHR21530:SF7">
    <property type="entry name" value="TRAB DOMAIN-CONTAINING PROTEIN"/>
    <property type="match status" value="1"/>
</dbReference>
<dbReference type="PANTHER" id="PTHR21530">
    <property type="entry name" value="PHEROMONE SHUTDOWN PROTEIN"/>
    <property type="match status" value="1"/>
</dbReference>
<keyword evidence="2" id="KW-1185">Reference proteome</keyword>
<accession>I0Z076</accession>
<evidence type="ECO:0000313" key="2">
    <source>
        <dbReference type="Proteomes" id="UP000007264"/>
    </source>
</evidence>
<name>I0Z076_COCSC</name>
<dbReference type="EMBL" id="AGSI01000006">
    <property type="protein sequence ID" value="EIE24045.1"/>
    <property type="molecule type" value="Genomic_DNA"/>
</dbReference>
<dbReference type="GeneID" id="17042043"/>
<sequence length="259" mass="28765">MAQSAEEVRELIRVVKPTSVMVELCEARARRIRGSAQLQEGGFAKDLVQELLRQLGAGGRDLPQQFVKMGMQGFYRLLKSLGMDPGLEFKVAMEEAELLRARIVFGDADQDRTMRRISESLTVQAGPSTCNSLTTVFMQQGLLSMVMGGGLPPAEVVDFLRSNGSGKLTDQASFLTLCASKCCDAVEAMKNRKMARAMTEYMRKVNPELASALTDERDEYMVNCLQQLEGRIVGVVGLAHLDGIERRWDALQNNDRQRL</sequence>